<dbReference type="GO" id="GO:0070692">
    <property type="term" value="C:CTDK-1 complex"/>
    <property type="evidence" value="ECO:0007669"/>
    <property type="project" value="InterPro"/>
</dbReference>
<reference evidence="3" key="2">
    <citation type="submission" date="2016-04" db="EMBL/GenBank/DDBJ databases">
        <authorList>
            <person name="Evans L.H."/>
            <person name="Alamgir A."/>
            <person name="Owens N."/>
            <person name="Weber N.D."/>
            <person name="Virtaneva K."/>
            <person name="Barbian K."/>
            <person name="Babar A."/>
            <person name="Rosenke K."/>
        </authorList>
    </citation>
    <scope>NUCLEOTIDE SEQUENCE</scope>
    <source>
        <strain evidence="3">UB2112</strain>
    </source>
</reference>
<feature type="compositionally biased region" description="Low complexity" evidence="1">
    <location>
        <begin position="273"/>
        <end position="290"/>
    </location>
</feature>
<dbReference type="PROSITE" id="PS51391">
    <property type="entry name" value="CID"/>
    <property type="match status" value="1"/>
</dbReference>
<feature type="domain" description="CID" evidence="2">
    <location>
        <begin position="4"/>
        <end position="143"/>
    </location>
</feature>
<reference evidence="5" key="1">
    <citation type="submission" date="2016-04" db="EMBL/GenBank/DDBJ databases">
        <authorList>
            <person name="Guldener U."/>
            <person name="Guldener U."/>
        </authorList>
    </citation>
    <scope>NUCLEOTIDE SEQUENCE [LARGE SCALE GENOMIC DNA]</scope>
    <source>
        <strain evidence="5">UB2112</strain>
    </source>
</reference>
<dbReference type="PANTHER" id="PTHR28291:SF1">
    <property type="entry name" value="CTD KINASE SUBUNIT GAMMA"/>
    <property type="match status" value="1"/>
</dbReference>
<dbReference type="InterPro" id="IPR024637">
    <property type="entry name" value="Ctk3_C"/>
</dbReference>
<dbReference type="InterPro" id="IPR042326">
    <property type="entry name" value="Ctk3"/>
</dbReference>
<evidence type="ECO:0000256" key="1">
    <source>
        <dbReference type="SAM" id="MobiDB-lite"/>
    </source>
</evidence>
<dbReference type="OrthoDB" id="21266at2759"/>
<name>A0A1K0H0K7_9BASI</name>
<dbReference type="GO" id="GO:0032786">
    <property type="term" value="P:positive regulation of DNA-templated transcription, elongation"/>
    <property type="evidence" value="ECO:0007669"/>
    <property type="project" value="InterPro"/>
</dbReference>
<accession>A0A1K0H0K7</accession>
<dbReference type="InterPro" id="IPR006569">
    <property type="entry name" value="CID_dom"/>
</dbReference>
<dbReference type="Pfam" id="PF12350">
    <property type="entry name" value="CTK3_C"/>
    <property type="match status" value="1"/>
</dbReference>
<gene>
    <name evidence="4" type="ORF">UBRO2_01699</name>
    <name evidence="3" type="ORF">UBRO_00710</name>
</gene>
<dbReference type="GO" id="GO:0045943">
    <property type="term" value="P:positive regulation of transcription by RNA polymerase I"/>
    <property type="evidence" value="ECO:0007669"/>
    <property type="project" value="TreeGrafter"/>
</dbReference>
<dbReference type="Proteomes" id="UP000179920">
    <property type="component" value="Chromosome II"/>
</dbReference>
<dbReference type="Pfam" id="PF12243">
    <property type="entry name" value="CTK3"/>
    <property type="match status" value="1"/>
</dbReference>
<dbReference type="EMBL" id="ULHB01000023">
    <property type="protein sequence ID" value="SYW77076.1"/>
    <property type="molecule type" value="Genomic_DNA"/>
</dbReference>
<evidence type="ECO:0000313" key="5">
    <source>
        <dbReference type="Proteomes" id="UP000179920"/>
    </source>
</evidence>
<dbReference type="InterPro" id="IPR024638">
    <property type="entry name" value="Ctk3_N"/>
</dbReference>
<sequence>MSADPFQVRLHFVSTLHRVNASLPTIQKALSTIVEYGPSMHSELWECIMDECKSGSINRRINLLFLIDSIFTDETLSPTIRSFFRRHLERDLYALFDLAIPEGRWDALLNVPAVEKILAAWKARLILDRSTFEDLETMLEVRKASLYALSPERRNLTLLPPNDMQRRIEEDRERHKRLRERSWILPPTAFTHQSLFGTRPEQLDLTHLTRVQRPSKKVEGKDADGDGVWNTQDLDFNQMWEETSDFNDDDVEDILEDEKLSWVHQPPPPPPALVQAQQVAPVQTPIAQPAGAPPFGNVQPPRAPASMRLAQRSS</sequence>
<protein>
    <recommendedName>
        <fullName evidence="2">CID domain-containing protein</fullName>
    </recommendedName>
</protein>
<reference evidence="4" key="3">
    <citation type="submission" date="2018-08" db="EMBL/GenBank/DDBJ databases">
        <authorList>
            <person name="Guldener U."/>
        </authorList>
    </citation>
    <scope>NUCLEOTIDE SEQUENCE</scope>
    <source>
        <strain evidence="4">UB2</strain>
    </source>
</reference>
<dbReference type="EMBL" id="LT558118">
    <property type="protein sequence ID" value="SAM69019.1"/>
    <property type="molecule type" value="Genomic_DNA"/>
</dbReference>
<dbReference type="Proteomes" id="UP000658997">
    <property type="component" value="Unassembled WGS sequence"/>
</dbReference>
<evidence type="ECO:0000313" key="4">
    <source>
        <dbReference type="EMBL" id="SYW77076.1"/>
    </source>
</evidence>
<dbReference type="PANTHER" id="PTHR28291">
    <property type="entry name" value="CTD KINASE SUBUNIT GAMMA"/>
    <property type="match status" value="1"/>
</dbReference>
<proteinExistence type="predicted"/>
<dbReference type="Gene3D" id="1.25.40.90">
    <property type="match status" value="1"/>
</dbReference>
<organism evidence="3 5">
    <name type="scientific">Ustilago bromivora</name>
    <dbReference type="NCBI Taxonomy" id="307758"/>
    <lineage>
        <taxon>Eukaryota</taxon>
        <taxon>Fungi</taxon>
        <taxon>Dikarya</taxon>
        <taxon>Basidiomycota</taxon>
        <taxon>Ustilaginomycotina</taxon>
        <taxon>Ustilaginomycetes</taxon>
        <taxon>Ustilaginales</taxon>
        <taxon>Ustilaginaceae</taxon>
        <taxon>Ustilago</taxon>
    </lineage>
</organism>
<dbReference type="AlphaFoldDB" id="A0A1K0H0K7"/>
<evidence type="ECO:0000259" key="2">
    <source>
        <dbReference type="PROSITE" id="PS51391"/>
    </source>
</evidence>
<keyword evidence="6" id="KW-1185">Reference proteome</keyword>
<evidence type="ECO:0000313" key="3">
    <source>
        <dbReference type="EMBL" id="SAM69019.1"/>
    </source>
</evidence>
<evidence type="ECO:0000313" key="6">
    <source>
        <dbReference type="Proteomes" id="UP000658997"/>
    </source>
</evidence>
<feature type="region of interest" description="Disordered" evidence="1">
    <location>
        <begin position="257"/>
        <end position="314"/>
    </location>
</feature>
<dbReference type="InterPro" id="IPR008942">
    <property type="entry name" value="ENTH_VHS"/>
</dbReference>